<gene>
    <name evidence="2" type="ORF">N7G274_005812</name>
</gene>
<feature type="compositionally biased region" description="Basic and acidic residues" evidence="1">
    <location>
        <begin position="1"/>
        <end position="11"/>
    </location>
</feature>
<evidence type="ECO:0000313" key="3">
    <source>
        <dbReference type="Proteomes" id="UP001590950"/>
    </source>
</evidence>
<evidence type="ECO:0000256" key="1">
    <source>
        <dbReference type="SAM" id="MobiDB-lite"/>
    </source>
</evidence>
<dbReference type="EMBL" id="JBEFKJ010000017">
    <property type="protein sequence ID" value="KAL2041430.1"/>
    <property type="molecule type" value="Genomic_DNA"/>
</dbReference>
<feature type="region of interest" description="Disordered" evidence="1">
    <location>
        <begin position="1"/>
        <end position="52"/>
    </location>
</feature>
<name>A0ABR4A8J4_9LECA</name>
<organism evidence="2 3">
    <name type="scientific">Stereocaulon virgatum</name>
    <dbReference type="NCBI Taxonomy" id="373712"/>
    <lineage>
        <taxon>Eukaryota</taxon>
        <taxon>Fungi</taxon>
        <taxon>Dikarya</taxon>
        <taxon>Ascomycota</taxon>
        <taxon>Pezizomycotina</taxon>
        <taxon>Lecanoromycetes</taxon>
        <taxon>OSLEUM clade</taxon>
        <taxon>Lecanoromycetidae</taxon>
        <taxon>Lecanorales</taxon>
        <taxon>Lecanorineae</taxon>
        <taxon>Stereocaulaceae</taxon>
        <taxon>Stereocaulon</taxon>
    </lineage>
</organism>
<sequence>MKDIKLDEFYKSENTTDTGHSNQRRSKTDHEAPLNANTALYEGHPIDNVAEE</sequence>
<feature type="compositionally biased region" description="Polar residues" evidence="1">
    <location>
        <begin position="12"/>
        <end position="21"/>
    </location>
</feature>
<dbReference type="Proteomes" id="UP001590950">
    <property type="component" value="Unassembled WGS sequence"/>
</dbReference>
<evidence type="ECO:0000313" key="2">
    <source>
        <dbReference type="EMBL" id="KAL2041430.1"/>
    </source>
</evidence>
<comment type="caution">
    <text evidence="2">The sequence shown here is derived from an EMBL/GenBank/DDBJ whole genome shotgun (WGS) entry which is preliminary data.</text>
</comment>
<protein>
    <submittedName>
        <fullName evidence="2">Uncharacterized protein</fullName>
    </submittedName>
</protein>
<reference evidence="2 3" key="1">
    <citation type="submission" date="2024-09" db="EMBL/GenBank/DDBJ databases">
        <title>Rethinking Asexuality: The Enigmatic Case of Functional Sexual Genes in Lepraria (Stereocaulaceae).</title>
        <authorList>
            <person name="Doellman M."/>
            <person name="Sun Y."/>
            <person name="Barcenas-Pena A."/>
            <person name="Lumbsch H.T."/>
            <person name="Grewe F."/>
        </authorList>
    </citation>
    <scope>NUCLEOTIDE SEQUENCE [LARGE SCALE GENOMIC DNA]</scope>
    <source>
        <strain evidence="2 3">Mercado 3170</strain>
    </source>
</reference>
<proteinExistence type="predicted"/>
<accession>A0ABR4A8J4</accession>
<keyword evidence="3" id="KW-1185">Reference proteome</keyword>